<dbReference type="InterPro" id="IPR048304">
    <property type="entry name" value="UbiD_Rift_dom"/>
</dbReference>
<feature type="domain" description="3-octaprenyl-4-hydroxybenzoate carboxy-lyase-like C-terminal" evidence="3">
    <location>
        <begin position="322"/>
        <end position="457"/>
    </location>
</feature>
<dbReference type="AlphaFoldDB" id="A0A5K7X7R8"/>
<sequence>MSYASLRECVDDLERRRQLVRIESPVDAHLEAAAIHRRVHAAGGPALYFANVTGCRFPMVSNLYGTMERTRLMFRDALHGVERLVQLRANPQAAAKEFWKYWQAPLDARFMLPKSVTSGPIFAGQTTLSQLPQMQSWPRDGGPFVTLPIVYSEDVREPGLRRSNLGMYRVQLAGNQYQRDAEIGLHYQIHRSIGVHHEAARRAGEPFRVNVFVGGPPSLAVAAVMPLPEGMSELGFAGALGRRRVRMIRRPGALPIMADADFCIVGTIDPDRLLPEGPFGDHLGYYSLAHDFPVLKVEAVYHRRDAIWPFTVVGRPPQEDTMFGELIHELTGPMIPVVLPGVKGVNAVDAAGVHPLLLAIGSERYMPFLGTPQPQELLTQACAILGQGQLSLAKYLMIVAQQDDPNLRVDNIPAFLTHALQRADWRRDLHFHTQTTIDTLDYSGAGFNAGSKLVIAATGPKRFELATELPPMMPVPNGFRHPRLVMPGVLAVEGPRCPAPSFDYDESVRARTEARDATAGAMRQFVRDLDVAHPMNQFRLIVVVDDTQFVSESLNNFLWAVFTRSNPADDVYGIDEFTSEKHWGCRGALIIDARVKAHHAPVLEEDPEISRRVDALGALGGPLHGII</sequence>
<protein>
    <submittedName>
        <fullName evidence="4">UbiD family decarboxylase associated with menaquinone via futalosine</fullName>
    </submittedName>
</protein>
<dbReference type="EMBL" id="AP021861">
    <property type="protein sequence ID" value="BBO31837.1"/>
    <property type="molecule type" value="Genomic_DNA"/>
</dbReference>
<organism evidence="4 5">
    <name type="scientific">Lacipirellula parvula</name>
    <dbReference type="NCBI Taxonomy" id="2650471"/>
    <lineage>
        <taxon>Bacteria</taxon>
        <taxon>Pseudomonadati</taxon>
        <taxon>Planctomycetota</taxon>
        <taxon>Planctomycetia</taxon>
        <taxon>Pirellulales</taxon>
        <taxon>Lacipirellulaceae</taxon>
        <taxon>Lacipirellula</taxon>
    </lineage>
</organism>
<dbReference type="Proteomes" id="UP000326837">
    <property type="component" value="Chromosome"/>
</dbReference>
<dbReference type="SUPFAM" id="SSF143968">
    <property type="entry name" value="UbiD C-terminal domain-like"/>
    <property type="match status" value="2"/>
</dbReference>
<proteinExistence type="predicted"/>
<feature type="domain" description="3-octaprenyl-4-hydroxybenzoate carboxy-lyase-like Rift-related" evidence="1">
    <location>
        <begin position="125"/>
        <end position="316"/>
    </location>
</feature>
<dbReference type="GO" id="GO:0005737">
    <property type="term" value="C:cytoplasm"/>
    <property type="evidence" value="ECO:0007669"/>
    <property type="project" value="TreeGrafter"/>
</dbReference>
<reference evidence="5" key="1">
    <citation type="submission" date="2019-10" db="EMBL/GenBank/DDBJ databases">
        <title>Lacipirellula parvula gen. nov., sp. nov., representing a lineage of planctomycetes widespread in freshwater anoxic habitats, and description of the family Lacipirellulaceae.</title>
        <authorList>
            <person name="Dedysh S.N."/>
            <person name="Kulichevskaya I.S."/>
            <person name="Beletsky A.V."/>
            <person name="Rakitin A.L."/>
            <person name="Mardanov A.V."/>
            <person name="Ivanova A.A."/>
            <person name="Saltykova V.X."/>
            <person name="Rijpstra W.I.C."/>
            <person name="Sinninghe Damste J.S."/>
            <person name="Ravin N.V."/>
        </authorList>
    </citation>
    <scope>NUCLEOTIDE SEQUENCE [LARGE SCALE GENOMIC DNA]</scope>
    <source>
        <strain evidence="5">PX69</strain>
    </source>
</reference>
<dbReference type="PANTHER" id="PTHR30108">
    <property type="entry name" value="3-OCTAPRENYL-4-HYDROXYBENZOATE CARBOXY-LYASE-RELATED"/>
    <property type="match status" value="1"/>
</dbReference>
<dbReference type="Pfam" id="PF01977">
    <property type="entry name" value="UbiD"/>
    <property type="match status" value="1"/>
</dbReference>
<evidence type="ECO:0000313" key="5">
    <source>
        <dbReference type="Proteomes" id="UP000326837"/>
    </source>
</evidence>
<dbReference type="KEGG" id="lpav:PLANPX_1449"/>
<dbReference type="GO" id="GO:0016831">
    <property type="term" value="F:carboxy-lyase activity"/>
    <property type="evidence" value="ECO:0007669"/>
    <property type="project" value="InterPro"/>
</dbReference>
<evidence type="ECO:0000259" key="3">
    <source>
        <dbReference type="Pfam" id="PF20696"/>
    </source>
</evidence>
<dbReference type="InterPro" id="IPR049381">
    <property type="entry name" value="UbiD-like_C"/>
</dbReference>
<dbReference type="Gene3D" id="3.40.1670.10">
    <property type="entry name" value="UbiD C-terminal domain-like"/>
    <property type="match status" value="1"/>
</dbReference>
<evidence type="ECO:0000259" key="1">
    <source>
        <dbReference type="Pfam" id="PF01977"/>
    </source>
</evidence>
<dbReference type="InterPro" id="IPR049383">
    <property type="entry name" value="UbiD-like_N"/>
</dbReference>
<dbReference type="RefSeq" id="WP_152097908.1">
    <property type="nucleotide sequence ID" value="NZ_AP021861.1"/>
</dbReference>
<dbReference type="InterPro" id="IPR002830">
    <property type="entry name" value="UbiD"/>
</dbReference>
<name>A0A5K7X7R8_9BACT</name>
<keyword evidence="5" id="KW-1185">Reference proteome</keyword>
<dbReference type="Pfam" id="PF20695">
    <property type="entry name" value="UbiD_N"/>
    <property type="match status" value="1"/>
</dbReference>
<dbReference type="SUPFAM" id="SSF50475">
    <property type="entry name" value="FMN-binding split barrel"/>
    <property type="match status" value="1"/>
</dbReference>
<dbReference type="Pfam" id="PF20696">
    <property type="entry name" value="UbiD_C"/>
    <property type="match status" value="1"/>
</dbReference>
<evidence type="ECO:0000259" key="2">
    <source>
        <dbReference type="Pfam" id="PF20695"/>
    </source>
</evidence>
<feature type="domain" description="3-octaprenyl-4-hydroxybenzoate carboxy-lyase-like N-terminal" evidence="2">
    <location>
        <begin position="10"/>
        <end position="86"/>
    </location>
</feature>
<accession>A0A5K7X7R8</accession>
<evidence type="ECO:0000313" key="4">
    <source>
        <dbReference type="EMBL" id="BBO31837.1"/>
    </source>
</evidence>
<dbReference type="PANTHER" id="PTHR30108:SF7">
    <property type="entry name" value="3-POLYPRENYL-4-HYDROXYBENZOATE DECARBOXYLASE"/>
    <property type="match status" value="1"/>
</dbReference>
<gene>
    <name evidence="4" type="ORF">PLANPX_1449</name>
</gene>